<keyword evidence="21" id="KW-1185">Reference proteome</keyword>
<protein>
    <recommendedName>
        <fullName evidence="4">3-oxo-5alpha-steroid 4-dehydrogenase (NADP(+))</fullName>
        <ecNumber evidence="4">1.3.1.22</ecNumber>
    </recommendedName>
</protein>
<feature type="transmembrane region" description="Helical" evidence="18">
    <location>
        <begin position="136"/>
        <end position="153"/>
    </location>
</feature>
<dbReference type="InterPro" id="IPR001104">
    <property type="entry name" value="3-oxo-5_a-steroid_4-DH_C"/>
</dbReference>
<keyword evidence="12" id="KW-0560">Oxidoreductase</keyword>
<evidence type="ECO:0000256" key="10">
    <source>
        <dbReference type="ARBA" id="ARBA00022928"/>
    </source>
</evidence>
<keyword evidence="8" id="KW-0492">Microsome</keyword>
<evidence type="ECO:0000313" key="20">
    <source>
        <dbReference type="EMBL" id="KAF5912206.1"/>
    </source>
</evidence>
<keyword evidence="9" id="KW-0521">NADP</keyword>
<keyword evidence="14 18" id="KW-0472">Membrane</keyword>
<dbReference type="PANTHER" id="PTHR10556:SF57">
    <property type="entry name" value="3-OXO-5-ALPHA-STEROID 4-DEHYDROGENASE 1"/>
    <property type="match status" value="1"/>
</dbReference>
<evidence type="ECO:0000313" key="21">
    <source>
        <dbReference type="Proteomes" id="UP000551758"/>
    </source>
</evidence>
<comment type="catalytic activity">
    <reaction evidence="16">
        <text>17beta-hydroxy-5alpha-androstan-3-one + NADP(+) = testosterone + NADPH + H(+)</text>
        <dbReference type="Rhea" id="RHEA:50820"/>
        <dbReference type="ChEBI" id="CHEBI:15378"/>
        <dbReference type="ChEBI" id="CHEBI:16330"/>
        <dbReference type="ChEBI" id="CHEBI:17347"/>
        <dbReference type="ChEBI" id="CHEBI:57783"/>
        <dbReference type="ChEBI" id="CHEBI:58349"/>
        <dbReference type="EC" id="1.3.1.22"/>
    </reaction>
    <physiologicalReaction direction="right-to-left" evidence="16">
        <dbReference type="Rhea" id="RHEA:50822"/>
    </physiologicalReaction>
</comment>
<evidence type="ECO:0000256" key="17">
    <source>
        <dbReference type="SAM" id="MobiDB-lite"/>
    </source>
</evidence>
<keyword evidence="11 18" id="KW-1133">Transmembrane helix</keyword>
<feature type="region of interest" description="Disordered" evidence="17">
    <location>
        <begin position="1"/>
        <end position="20"/>
    </location>
</feature>
<dbReference type="GO" id="GO:0030154">
    <property type="term" value="P:cell differentiation"/>
    <property type="evidence" value="ECO:0007669"/>
    <property type="project" value="UniProtKB-KW"/>
</dbReference>
<reference evidence="20 21" key="1">
    <citation type="journal article" date="2020" name="Mol. Biol. Evol.">
        <title>Interspecific Gene Flow and the Evolution of Specialization in Black and White Rhinoceros.</title>
        <authorList>
            <person name="Moodley Y."/>
            <person name="Westbury M.V."/>
            <person name="Russo I.M."/>
            <person name="Gopalakrishnan S."/>
            <person name="Rakotoarivelo A."/>
            <person name="Olsen R.A."/>
            <person name="Prost S."/>
            <person name="Tunstall T."/>
            <person name="Ryder O.A."/>
            <person name="Dalen L."/>
            <person name="Bruford M.W."/>
        </authorList>
    </citation>
    <scope>NUCLEOTIDE SEQUENCE [LARGE SCALE GENOMIC DNA]</scope>
    <source>
        <strain evidence="20">SBR-YM</strain>
        <tissue evidence="20">Skin</tissue>
    </source>
</reference>
<dbReference type="PANTHER" id="PTHR10556">
    <property type="entry name" value="3-OXO-5-ALPHA-STEROID 4-DEHYDROGENASE"/>
    <property type="match status" value="1"/>
</dbReference>
<name>A0A7J7EA11_DICBM</name>
<proteinExistence type="inferred from homology"/>
<dbReference type="GO" id="GO:0006702">
    <property type="term" value="P:androgen biosynthetic process"/>
    <property type="evidence" value="ECO:0007669"/>
    <property type="project" value="UniProtKB-ARBA"/>
</dbReference>
<evidence type="ECO:0000256" key="14">
    <source>
        <dbReference type="ARBA" id="ARBA00023136"/>
    </source>
</evidence>
<organism evidence="20 21">
    <name type="scientific">Diceros bicornis minor</name>
    <name type="common">South-central black rhinoceros</name>
    <dbReference type="NCBI Taxonomy" id="77932"/>
    <lineage>
        <taxon>Eukaryota</taxon>
        <taxon>Metazoa</taxon>
        <taxon>Chordata</taxon>
        <taxon>Craniata</taxon>
        <taxon>Vertebrata</taxon>
        <taxon>Euteleostomi</taxon>
        <taxon>Mammalia</taxon>
        <taxon>Eutheria</taxon>
        <taxon>Laurasiatheria</taxon>
        <taxon>Perissodactyla</taxon>
        <taxon>Rhinocerotidae</taxon>
        <taxon>Diceros</taxon>
    </lineage>
</organism>
<gene>
    <name evidence="20" type="ORF">HPG69_003482</name>
</gene>
<comment type="catalytic activity">
    <reaction evidence="15">
        <text>5alpha-pregnane-3,20-dione + NADP(+) = progesterone + NADPH + H(+)</text>
        <dbReference type="Rhea" id="RHEA:21952"/>
        <dbReference type="ChEBI" id="CHEBI:15378"/>
        <dbReference type="ChEBI" id="CHEBI:17026"/>
        <dbReference type="ChEBI" id="CHEBI:28952"/>
        <dbReference type="ChEBI" id="CHEBI:57783"/>
        <dbReference type="ChEBI" id="CHEBI:58349"/>
        <dbReference type="EC" id="1.3.1.22"/>
    </reaction>
    <physiologicalReaction direction="right-to-left" evidence="15">
        <dbReference type="Rhea" id="RHEA:21954"/>
    </physiologicalReaction>
</comment>
<keyword evidence="10" id="KW-0726">Sexual differentiation</keyword>
<evidence type="ECO:0000256" key="4">
    <source>
        <dbReference type="ARBA" id="ARBA00012049"/>
    </source>
</evidence>
<feature type="compositionally biased region" description="Polar residues" evidence="17">
    <location>
        <begin position="34"/>
        <end position="44"/>
    </location>
</feature>
<evidence type="ECO:0000256" key="9">
    <source>
        <dbReference type="ARBA" id="ARBA00022857"/>
    </source>
</evidence>
<evidence type="ECO:0000256" key="11">
    <source>
        <dbReference type="ARBA" id="ARBA00022989"/>
    </source>
</evidence>
<evidence type="ECO:0000256" key="8">
    <source>
        <dbReference type="ARBA" id="ARBA00022848"/>
    </source>
</evidence>
<evidence type="ECO:0000256" key="12">
    <source>
        <dbReference type="ARBA" id="ARBA00023002"/>
    </source>
</evidence>
<comment type="subcellular location">
    <subcellularLocation>
        <location evidence="2">Endoplasmic reticulum membrane</location>
        <topology evidence="2">Multi-pass membrane protein</topology>
    </subcellularLocation>
    <subcellularLocation>
        <location evidence="1">Microsome membrane</location>
        <topology evidence="1">Multi-pass membrane protein</topology>
    </subcellularLocation>
</comment>
<keyword evidence="5 18" id="KW-0812">Transmembrane</keyword>
<dbReference type="PROSITE" id="PS50244">
    <property type="entry name" value="S5A_REDUCTASE"/>
    <property type="match status" value="1"/>
</dbReference>
<evidence type="ECO:0000256" key="15">
    <source>
        <dbReference type="ARBA" id="ARBA00048292"/>
    </source>
</evidence>
<evidence type="ECO:0000256" key="18">
    <source>
        <dbReference type="SAM" id="Phobius"/>
    </source>
</evidence>
<keyword evidence="13" id="KW-0443">Lipid metabolism</keyword>
<keyword evidence="7" id="KW-0256">Endoplasmic reticulum</keyword>
<feature type="transmembrane region" description="Helical" evidence="18">
    <location>
        <begin position="98"/>
        <end position="116"/>
    </location>
</feature>
<dbReference type="GO" id="GO:0047751">
    <property type="term" value="F:3-oxo-5-alpha-steroid 4-dehydrogenase (NADP+) activity"/>
    <property type="evidence" value="ECO:0007669"/>
    <property type="project" value="UniProtKB-EC"/>
</dbReference>
<dbReference type="EMBL" id="JACDTQ010003868">
    <property type="protein sequence ID" value="KAF5912206.1"/>
    <property type="molecule type" value="Genomic_DNA"/>
</dbReference>
<evidence type="ECO:0000256" key="1">
    <source>
        <dbReference type="ARBA" id="ARBA00004154"/>
    </source>
</evidence>
<evidence type="ECO:0000256" key="6">
    <source>
        <dbReference type="ARBA" id="ARBA00022782"/>
    </source>
</evidence>
<comment type="caution">
    <text evidence="20">The sequence shown here is derived from an EMBL/GenBank/DDBJ whole genome shotgun (WGS) entry which is preliminary data.</text>
</comment>
<evidence type="ECO:0000256" key="13">
    <source>
        <dbReference type="ARBA" id="ARBA00023098"/>
    </source>
</evidence>
<accession>A0A7J7EA11</accession>
<comment type="similarity">
    <text evidence="3">Belongs to the steroid 5-alpha reductase family.</text>
</comment>
<feature type="region of interest" description="Disordered" evidence="17">
    <location>
        <begin position="34"/>
        <end position="65"/>
    </location>
</feature>
<dbReference type="AlphaFoldDB" id="A0A7J7EA11"/>
<evidence type="ECO:0000256" key="7">
    <source>
        <dbReference type="ARBA" id="ARBA00022824"/>
    </source>
</evidence>
<evidence type="ECO:0000259" key="19">
    <source>
        <dbReference type="Pfam" id="PF02544"/>
    </source>
</evidence>
<dbReference type="GO" id="GO:0005789">
    <property type="term" value="C:endoplasmic reticulum membrane"/>
    <property type="evidence" value="ECO:0007669"/>
    <property type="project" value="UniProtKB-SubCell"/>
</dbReference>
<dbReference type="FunFam" id="1.20.120.1630:FF:000002">
    <property type="entry name" value="Steroid 5 alpha-reductase 1"/>
    <property type="match status" value="1"/>
</dbReference>
<evidence type="ECO:0000256" key="16">
    <source>
        <dbReference type="ARBA" id="ARBA00049397"/>
    </source>
</evidence>
<dbReference type="EC" id="1.3.1.22" evidence="4"/>
<dbReference type="GO" id="GO:0007548">
    <property type="term" value="P:sex differentiation"/>
    <property type="evidence" value="ECO:0007669"/>
    <property type="project" value="UniProtKB-KW"/>
</dbReference>
<evidence type="ECO:0000256" key="2">
    <source>
        <dbReference type="ARBA" id="ARBA00004477"/>
    </source>
</evidence>
<dbReference type="InterPro" id="IPR039357">
    <property type="entry name" value="SRD5A/TECR"/>
</dbReference>
<sequence length="245" mass="28475">MARPVGKRITAEPFKSSDQRVTEETCVRLRRMLQQKSVASPSHSVTEDTDTVPTTQHKRAPDRSGCLQPKCRRLQQEHFLRKSKSLIFPFLIRGGKPMPLCLSVLAFVFCTYNSYLQSRYLSQYAVYADDWITDPRFITGFVLWLVGLLINIHSDHILRNLRKPGETGYKIPRGGLFEYISAANYFGEVVEWCGYALASWSIQGGAFALFTFCFLFTRAQHHHQWYLEKFEDYPKFRKIIIPFLF</sequence>
<dbReference type="Proteomes" id="UP000551758">
    <property type="component" value="Unassembled WGS sequence"/>
</dbReference>
<dbReference type="Gene3D" id="1.20.120.1630">
    <property type="match status" value="1"/>
</dbReference>
<dbReference type="Pfam" id="PF02544">
    <property type="entry name" value="Steroid_dh"/>
    <property type="match status" value="1"/>
</dbReference>
<evidence type="ECO:0000256" key="5">
    <source>
        <dbReference type="ARBA" id="ARBA00022692"/>
    </source>
</evidence>
<evidence type="ECO:0000256" key="3">
    <source>
        <dbReference type="ARBA" id="ARBA00007742"/>
    </source>
</evidence>
<feature type="domain" description="3-oxo-5-alpha-steroid 4-dehydrogenase C-terminal" evidence="19">
    <location>
        <begin position="97"/>
        <end position="245"/>
    </location>
</feature>
<keyword evidence="6" id="KW-0221">Differentiation</keyword>